<dbReference type="AlphaFoldDB" id="A0A6J5UHR4"/>
<evidence type="ECO:0000313" key="3">
    <source>
        <dbReference type="Proteomes" id="UP000507222"/>
    </source>
</evidence>
<organism evidence="2 3">
    <name type="scientific">Prunus armeniaca</name>
    <name type="common">Apricot</name>
    <name type="synonym">Armeniaca vulgaris</name>
    <dbReference type="NCBI Taxonomy" id="36596"/>
    <lineage>
        <taxon>Eukaryota</taxon>
        <taxon>Viridiplantae</taxon>
        <taxon>Streptophyta</taxon>
        <taxon>Embryophyta</taxon>
        <taxon>Tracheophyta</taxon>
        <taxon>Spermatophyta</taxon>
        <taxon>Magnoliopsida</taxon>
        <taxon>eudicotyledons</taxon>
        <taxon>Gunneridae</taxon>
        <taxon>Pentapetalae</taxon>
        <taxon>rosids</taxon>
        <taxon>fabids</taxon>
        <taxon>Rosales</taxon>
        <taxon>Rosaceae</taxon>
        <taxon>Amygdaloideae</taxon>
        <taxon>Amygdaleae</taxon>
        <taxon>Prunus</taxon>
    </lineage>
</organism>
<dbReference type="InterPro" id="IPR050648">
    <property type="entry name" value="F-box_LRR-repeat"/>
</dbReference>
<evidence type="ECO:0000259" key="1">
    <source>
        <dbReference type="PROSITE" id="PS50181"/>
    </source>
</evidence>
<sequence length="526" mass="58329">MALNLSRGSILPTYPSSVWYSNGYVMDQYKENNLDGVCDDSSSSWGFNLDLRNTHWGTELGGYCDHSADDIVDRLPVDPFGMGIRSTFTAITGWLQGFEKEHESYGSGLHEAFGGGLLAGFNWAWNSAVMFQPEVCDLRFDGISIPYDSFDEYGINDGGLVLDGNVEEFLSFSGNLDFCDGAKELQVETKEIQGCSIMHSNGEGSAPHDAMFYALSFLGVKDLLSVEKVCRSFRDSVRSDPLLWRSIVIDWPLNEIVTDDVLIKLTDRAQGTLQALTLVHCVHITDFGLQRVFDSNPKLTKLSVPGCLKISVEDILLNLWTLKSAGKPGIKQLRIGGLSGITERQFEELKFLLGADNCVQFRAPKPRFFHGGLSHLSCDDDCAIDIEACPRCQKLSLVYDCPAKSCQGKRHADQVCRACTLCIARCISCGCCLQDTDYEETFCLDLLCIVCLEKILKCRHGEKGAPKCAFFCQENKIYKGGWLFRNGHKLFNACFVATVRSCITMRNLQLVKLEIISGGPEEGKGK</sequence>
<accession>A0A6J5UHR4</accession>
<name>A0A6J5UHR4_PRUAR</name>
<dbReference type="SUPFAM" id="SSF81383">
    <property type="entry name" value="F-box domain"/>
    <property type="match status" value="1"/>
</dbReference>
<gene>
    <name evidence="2" type="ORF">CURHAP_LOCUS24087</name>
</gene>
<dbReference type="GO" id="GO:0005737">
    <property type="term" value="C:cytoplasm"/>
    <property type="evidence" value="ECO:0007669"/>
    <property type="project" value="TreeGrafter"/>
</dbReference>
<dbReference type="PROSITE" id="PS50181">
    <property type="entry name" value="FBOX"/>
    <property type="match status" value="1"/>
</dbReference>
<dbReference type="PANTHER" id="PTHR13382">
    <property type="entry name" value="MITOCHONDRIAL ATP SYNTHASE COUPLING FACTOR B"/>
    <property type="match status" value="1"/>
</dbReference>
<dbReference type="EMBL" id="CAEKDK010000003">
    <property type="protein sequence ID" value="CAB4275267.1"/>
    <property type="molecule type" value="Genomic_DNA"/>
</dbReference>
<dbReference type="SUPFAM" id="SSF52047">
    <property type="entry name" value="RNI-like"/>
    <property type="match status" value="1"/>
</dbReference>
<proteinExistence type="predicted"/>
<dbReference type="PANTHER" id="PTHR13382:SF20">
    <property type="entry name" value="F-BOX PROTEIN SKIP14-LIKE"/>
    <property type="match status" value="1"/>
</dbReference>
<dbReference type="Proteomes" id="UP000507222">
    <property type="component" value="Unassembled WGS sequence"/>
</dbReference>
<dbReference type="InterPro" id="IPR032675">
    <property type="entry name" value="LRR_dom_sf"/>
</dbReference>
<reference evidence="2 3" key="1">
    <citation type="submission" date="2020-05" db="EMBL/GenBank/DDBJ databases">
        <authorList>
            <person name="Campoy J."/>
            <person name="Schneeberger K."/>
            <person name="Spophaly S."/>
        </authorList>
    </citation>
    <scope>NUCLEOTIDE SEQUENCE [LARGE SCALE GENOMIC DNA]</scope>
    <source>
        <strain evidence="2">PruArmRojPasFocal</strain>
    </source>
</reference>
<dbReference type="InterPro" id="IPR001810">
    <property type="entry name" value="F-box_dom"/>
</dbReference>
<evidence type="ECO:0000313" key="2">
    <source>
        <dbReference type="EMBL" id="CAB4275267.1"/>
    </source>
</evidence>
<dbReference type="InterPro" id="IPR036047">
    <property type="entry name" value="F-box-like_dom_sf"/>
</dbReference>
<feature type="domain" description="F-box" evidence="1">
    <location>
        <begin position="200"/>
        <end position="247"/>
    </location>
</feature>
<protein>
    <recommendedName>
        <fullName evidence="1">F-box domain-containing protein</fullName>
    </recommendedName>
</protein>
<dbReference type="Gene3D" id="3.80.10.10">
    <property type="entry name" value="Ribonuclease Inhibitor"/>
    <property type="match status" value="1"/>
</dbReference>
<dbReference type="Gene3D" id="1.20.1280.50">
    <property type="match status" value="1"/>
</dbReference>
<dbReference type="Pfam" id="PF12937">
    <property type="entry name" value="F-box-like"/>
    <property type="match status" value="1"/>
</dbReference>